<evidence type="ECO:0000256" key="1">
    <source>
        <dbReference type="ARBA" id="ARBA00004123"/>
    </source>
</evidence>
<comment type="caution">
    <text evidence="6">The sequence shown here is derived from an EMBL/GenBank/DDBJ whole genome shotgun (WGS) entry which is preliminary data.</text>
</comment>
<dbReference type="PANTHER" id="PTHR17598:SF13">
    <property type="entry name" value="DNA POLYMERASE DELTA SUBUNIT 3"/>
    <property type="match status" value="1"/>
</dbReference>
<keyword evidence="3" id="KW-0235">DNA replication</keyword>
<comment type="subcellular location">
    <subcellularLocation>
        <location evidence="1">Nucleus</location>
    </subcellularLocation>
</comment>
<evidence type="ECO:0000313" key="6">
    <source>
        <dbReference type="EMBL" id="PPQ67892.1"/>
    </source>
</evidence>
<sequence>MSTQPITDYLTKQIFIERNVVTYRSLSRHFSLHVNTAKNELATYHHNAPYQSQKSEATFLISGTPAKPSKRKDIDDDEDEDMDPFPTQSSEAEWVEDVGDDVPQTKITIVNERDLEDAKALYDDIFFIHVYSISPAPLHDVDLICEPTRLVRGTDKEKGPEWAATVGRLVGRGIKVGPPRKRALPAPLAGPSKTKQPAPVEAKPAAKAEAKEKPAAAPAPEKPKQTGKINFFKKADKPKDTKDAKKDMKEVKEEPVEEKKRLFFQKAPPKPASKPASRAPSPAACVASMKAEKELPSRGVKRKSSIGIESKEKSPEKPAAQQTENFSRIKRRAIVSDDEDSDTLSTKAPRRRARPSLKTESTDNSDAEREAMAIMDIDDDQVEKVSRVPSTNASSPDPEEKDEASTPARDEDVDMEDDTIAKPKVTRKRKPKEVVPLGRNGLKKVKVRKSRKVKDANGYMITEDYSEWESVDEEAEPPAPKTKPSAKAKPKQEIKKEEKEDTPLAPAKEKQTAPKKAPVKSASPAVKAKPSGKTGNKNQKGIQNFFGPPKKAAS</sequence>
<evidence type="ECO:0000313" key="7">
    <source>
        <dbReference type="Proteomes" id="UP000284706"/>
    </source>
</evidence>
<feature type="compositionally biased region" description="Basic and acidic residues" evidence="5">
    <location>
        <begin position="490"/>
        <end position="512"/>
    </location>
</feature>
<dbReference type="Gene3D" id="3.90.1030.20">
    <property type="entry name" value="DNA polymerase delta, p66 (Cdc27) subunit, wHTH domain"/>
    <property type="match status" value="1"/>
</dbReference>
<evidence type="ECO:0000256" key="3">
    <source>
        <dbReference type="ARBA" id="ARBA00022705"/>
    </source>
</evidence>
<dbReference type="InParanoid" id="A0A409VNQ1"/>
<dbReference type="InterPro" id="IPR041913">
    <property type="entry name" value="POLD3_sf"/>
</dbReference>
<keyword evidence="7" id="KW-1185">Reference proteome</keyword>
<keyword evidence="4" id="KW-0539">Nucleus</keyword>
<proteinExistence type="predicted"/>
<dbReference type="PANTHER" id="PTHR17598">
    <property type="entry name" value="DNA POLYMERASE DELTA SUBUNIT 3"/>
    <property type="match status" value="1"/>
</dbReference>
<feature type="compositionally biased region" description="Acidic residues" evidence="5">
    <location>
        <begin position="464"/>
        <end position="476"/>
    </location>
</feature>
<feature type="compositionally biased region" description="Polar residues" evidence="5">
    <location>
        <begin position="533"/>
        <end position="542"/>
    </location>
</feature>
<feature type="compositionally biased region" description="Low complexity" evidence="5">
    <location>
        <begin position="273"/>
        <end position="284"/>
    </location>
</feature>
<feature type="compositionally biased region" description="Basic residues" evidence="5">
    <location>
        <begin position="441"/>
        <end position="452"/>
    </location>
</feature>
<dbReference type="GO" id="GO:1904161">
    <property type="term" value="P:DNA synthesis involved in UV-damage excision repair"/>
    <property type="evidence" value="ECO:0007669"/>
    <property type="project" value="TreeGrafter"/>
</dbReference>
<dbReference type="GO" id="GO:0006297">
    <property type="term" value="P:nucleotide-excision repair, DNA gap filling"/>
    <property type="evidence" value="ECO:0007669"/>
    <property type="project" value="TreeGrafter"/>
</dbReference>
<feature type="compositionally biased region" description="Basic and acidic residues" evidence="5">
    <location>
        <begin position="233"/>
        <end position="261"/>
    </location>
</feature>
<feature type="region of interest" description="Disordered" evidence="5">
    <location>
        <begin position="173"/>
        <end position="554"/>
    </location>
</feature>
<protein>
    <recommendedName>
        <fullName evidence="2">DNA polymerase delta subunit 3</fullName>
    </recommendedName>
</protein>
<name>A0A409VNQ1_9AGAR</name>
<feature type="compositionally biased region" description="Low complexity" evidence="5">
    <location>
        <begin position="184"/>
        <end position="203"/>
    </location>
</feature>
<organism evidence="6 7">
    <name type="scientific">Gymnopilus dilepis</name>
    <dbReference type="NCBI Taxonomy" id="231916"/>
    <lineage>
        <taxon>Eukaryota</taxon>
        <taxon>Fungi</taxon>
        <taxon>Dikarya</taxon>
        <taxon>Basidiomycota</taxon>
        <taxon>Agaricomycotina</taxon>
        <taxon>Agaricomycetes</taxon>
        <taxon>Agaricomycetidae</taxon>
        <taxon>Agaricales</taxon>
        <taxon>Agaricineae</taxon>
        <taxon>Hymenogastraceae</taxon>
        <taxon>Gymnopilus</taxon>
    </lineage>
</organism>
<dbReference type="EMBL" id="NHYE01005606">
    <property type="protein sequence ID" value="PPQ67892.1"/>
    <property type="molecule type" value="Genomic_DNA"/>
</dbReference>
<dbReference type="AlphaFoldDB" id="A0A409VNQ1"/>
<feature type="region of interest" description="Disordered" evidence="5">
    <location>
        <begin position="59"/>
        <end position="90"/>
    </location>
</feature>
<dbReference type="OrthoDB" id="514823at2759"/>
<dbReference type="InterPro" id="IPR019038">
    <property type="entry name" value="POLD3"/>
</dbReference>
<evidence type="ECO:0000256" key="5">
    <source>
        <dbReference type="SAM" id="MobiDB-lite"/>
    </source>
</evidence>
<evidence type="ECO:0000256" key="4">
    <source>
        <dbReference type="ARBA" id="ARBA00023242"/>
    </source>
</evidence>
<evidence type="ECO:0000256" key="2">
    <source>
        <dbReference type="ARBA" id="ARBA00017589"/>
    </source>
</evidence>
<dbReference type="GO" id="GO:0003887">
    <property type="term" value="F:DNA-directed DNA polymerase activity"/>
    <property type="evidence" value="ECO:0007669"/>
    <property type="project" value="TreeGrafter"/>
</dbReference>
<dbReference type="GO" id="GO:0043625">
    <property type="term" value="C:delta DNA polymerase complex"/>
    <property type="evidence" value="ECO:0007669"/>
    <property type="project" value="InterPro"/>
</dbReference>
<dbReference type="GO" id="GO:0006271">
    <property type="term" value="P:DNA strand elongation involved in DNA replication"/>
    <property type="evidence" value="ECO:0007669"/>
    <property type="project" value="TreeGrafter"/>
</dbReference>
<feature type="compositionally biased region" description="Basic and acidic residues" evidence="5">
    <location>
        <begin position="204"/>
        <end position="214"/>
    </location>
</feature>
<dbReference type="Proteomes" id="UP000284706">
    <property type="component" value="Unassembled WGS sequence"/>
</dbReference>
<accession>A0A409VNQ1</accession>
<dbReference type="STRING" id="231916.A0A409VNQ1"/>
<gene>
    <name evidence="6" type="ORF">CVT26_007092</name>
</gene>
<reference evidence="6 7" key="1">
    <citation type="journal article" date="2018" name="Evol. Lett.">
        <title>Horizontal gene cluster transfer increased hallucinogenic mushroom diversity.</title>
        <authorList>
            <person name="Reynolds H.T."/>
            <person name="Vijayakumar V."/>
            <person name="Gluck-Thaler E."/>
            <person name="Korotkin H.B."/>
            <person name="Matheny P.B."/>
            <person name="Slot J.C."/>
        </authorList>
    </citation>
    <scope>NUCLEOTIDE SEQUENCE [LARGE SCALE GENOMIC DNA]</scope>
    <source>
        <strain evidence="6 7">SRW20</strain>
    </source>
</reference>
<dbReference type="Pfam" id="PF09507">
    <property type="entry name" value="CDC27"/>
    <property type="match status" value="1"/>
</dbReference>